<protein>
    <recommendedName>
        <fullName evidence="1">HNH nuclease domain-containing protein</fullName>
    </recommendedName>
</protein>
<dbReference type="InterPro" id="IPR044930">
    <property type="entry name" value="Homing_endonuclease_His-Me"/>
</dbReference>
<accession>A0ABU1M8C6</accession>
<reference evidence="2 3" key="1">
    <citation type="submission" date="2023-07" db="EMBL/GenBank/DDBJ databases">
        <title>Sorghum-associated microbial communities from plants grown in Nebraska, USA.</title>
        <authorList>
            <person name="Schachtman D."/>
        </authorList>
    </citation>
    <scope>NUCLEOTIDE SEQUENCE [LARGE SCALE GENOMIC DNA]</scope>
    <source>
        <strain evidence="2 3">DS1730</strain>
    </source>
</reference>
<keyword evidence="3" id="KW-1185">Reference proteome</keyword>
<name>A0ABU1M8C6_9HYPH</name>
<evidence type="ECO:0000313" key="3">
    <source>
        <dbReference type="Proteomes" id="UP001184614"/>
    </source>
</evidence>
<dbReference type="EMBL" id="JAVDQT010000002">
    <property type="protein sequence ID" value="MDR6432016.1"/>
    <property type="molecule type" value="Genomic_DNA"/>
</dbReference>
<feature type="domain" description="HNH nuclease" evidence="1">
    <location>
        <begin position="57"/>
        <end position="100"/>
    </location>
</feature>
<dbReference type="Gene3D" id="3.90.75.10">
    <property type="entry name" value="Homing Intron 3 (I-ppo) Encoded Endonuclease, Chain A"/>
    <property type="match status" value="1"/>
</dbReference>
<comment type="caution">
    <text evidence="2">The sequence shown here is derived from an EMBL/GenBank/DDBJ whole genome shotgun (WGS) entry which is preliminary data.</text>
</comment>
<dbReference type="RefSeq" id="WP_310011452.1">
    <property type="nucleotide sequence ID" value="NZ_JAVDQT010000002.1"/>
</dbReference>
<dbReference type="Pfam" id="PF13392">
    <property type="entry name" value="HNH_3"/>
    <property type="match status" value="1"/>
</dbReference>
<proteinExistence type="predicted"/>
<dbReference type="InterPro" id="IPR003615">
    <property type="entry name" value="HNH_nuc"/>
</dbReference>
<evidence type="ECO:0000259" key="1">
    <source>
        <dbReference type="Pfam" id="PF13392"/>
    </source>
</evidence>
<sequence length="162" mass="18215">MFGRLFDGGAQLAAFKARYFAKLKIIEDGCHEWQGAKTSKGYGVIGFGPRSTHVTLYAHRLALWFSTGEDKPSSFVLHSCDNPRCCNPKHLSYGSAKANSADMVMRGRSTRGERSAHAKLKEFMIPAIRRDTRTLKAIGDDYGVDAKQVHRIKRRECWKHVA</sequence>
<gene>
    <name evidence="2" type="ORF">J2782_001751</name>
</gene>
<dbReference type="SUPFAM" id="SSF54060">
    <property type="entry name" value="His-Me finger endonucleases"/>
    <property type="match status" value="1"/>
</dbReference>
<dbReference type="Proteomes" id="UP001184614">
    <property type="component" value="Unassembled WGS sequence"/>
</dbReference>
<dbReference type="InterPro" id="IPR044925">
    <property type="entry name" value="His-Me_finger_sf"/>
</dbReference>
<evidence type="ECO:0000313" key="2">
    <source>
        <dbReference type="EMBL" id="MDR6432016.1"/>
    </source>
</evidence>
<organism evidence="2 3">
    <name type="scientific">Brucella pseudogrignonensis</name>
    <dbReference type="NCBI Taxonomy" id="419475"/>
    <lineage>
        <taxon>Bacteria</taxon>
        <taxon>Pseudomonadati</taxon>
        <taxon>Pseudomonadota</taxon>
        <taxon>Alphaproteobacteria</taxon>
        <taxon>Hyphomicrobiales</taxon>
        <taxon>Brucellaceae</taxon>
        <taxon>Brucella/Ochrobactrum group</taxon>
        <taxon>Brucella</taxon>
    </lineage>
</organism>